<dbReference type="AlphaFoldDB" id="A0A9Q3HBU6"/>
<name>A0A9Q3HBU6_9BASI</name>
<comment type="caution">
    <text evidence="1">The sequence shown here is derived from an EMBL/GenBank/DDBJ whole genome shotgun (WGS) entry which is preliminary data.</text>
</comment>
<keyword evidence="2" id="KW-1185">Reference proteome</keyword>
<reference evidence="1" key="1">
    <citation type="submission" date="2021-03" db="EMBL/GenBank/DDBJ databases">
        <title>Draft genome sequence of rust myrtle Austropuccinia psidii MF-1, a brazilian biotype.</title>
        <authorList>
            <person name="Quecine M.C."/>
            <person name="Pachon D.M.R."/>
            <person name="Bonatelli M.L."/>
            <person name="Correr F.H."/>
            <person name="Franceschini L.M."/>
            <person name="Leite T.F."/>
            <person name="Margarido G.R.A."/>
            <person name="Almeida C.A."/>
            <person name="Ferrarezi J.A."/>
            <person name="Labate C.A."/>
        </authorList>
    </citation>
    <scope>NUCLEOTIDE SEQUENCE</scope>
    <source>
        <strain evidence="1">MF-1</strain>
    </source>
</reference>
<organism evidence="1 2">
    <name type="scientific">Austropuccinia psidii MF-1</name>
    <dbReference type="NCBI Taxonomy" id="1389203"/>
    <lineage>
        <taxon>Eukaryota</taxon>
        <taxon>Fungi</taxon>
        <taxon>Dikarya</taxon>
        <taxon>Basidiomycota</taxon>
        <taxon>Pucciniomycotina</taxon>
        <taxon>Pucciniomycetes</taxon>
        <taxon>Pucciniales</taxon>
        <taxon>Sphaerophragmiaceae</taxon>
        <taxon>Austropuccinia</taxon>
    </lineage>
</organism>
<dbReference type="EMBL" id="AVOT02013591">
    <property type="protein sequence ID" value="MBW0496375.1"/>
    <property type="molecule type" value="Genomic_DNA"/>
</dbReference>
<gene>
    <name evidence="1" type="ORF">O181_036090</name>
</gene>
<evidence type="ECO:0000313" key="1">
    <source>
        <dbReference type="EMBL" id="MBW0496375.1"/>
    </source>
</evidence>
<dbReference type="Proteomes" id="UP000765509">
    <property type="component" value="Unassembled WGS sequence"/>
</dbReference>
<proteinExistence type="predicted"/>
<sequence length="174" mass="19423">MSYKLTELTDFSPSVPPTSVLCGSGILSWLASSGHFHPGQTYDGYKAVEFIYPACTQNLAKGKDCFQTFNPKSSKCRFFFVEKKPCRRPGSAASNVRRYLWSKKDGPFGKEFQVSEGPTPDATSGYFDCRGMWQDGPMLEDPFQFVVGQILQLIEAENMRETVILELSGYEAVA</sequence>
<protein>
    <submittedName>
        <fullName evidence="1">Uncharacterized protein</fullName>
    </submittedName>
</protein>
<evidence type="ECO:0000313" key="2">
    <source>
        <dbReference type="Proteomes" id="UP000765509"/>
    </source>
</evidence>
<accession>A0A9Q3HBU6</accession>